<keyword evidence="2" id="KW-0472">Membrane</keyword>
<evidence type="ECO:0000313" key="3">
    <source>
        <dbReference type="EMBL" id="HIV00577.1"/>
    </source>
</evidence>
<feature type="transmembrane region" description="Helical" evidence="2">
    <location>
        <begin position="167"/>
        <end position="187"/>
    </location>
</feature>
<evidence type="ECO:0000256" key="2">
    <source>
        <dbReference type="SAM" id="Phobius"/>
    </source>
</evidence>
<organism evidence="3 4">
    <name type="scientific">Candidatus Stercoripulliclostridium merdipullorum</name>
    <dbReference type="NCBI Taxonomy" id="2840952"/>
    <lineage>
        <taxon>Bacteria</taxon>
        <taxon>Bacillati</taxon>
        <taxon>Bacillota</taxon>
        <taxon>Clostridia</taxon>
        <taxon>Eubacteriales</taxon>
        <taxon>Candidatus Stercoripulliclostridium</taxon>
    </lineage>
</organism>
<sequence length="202" mass="22710">MKKINWKKASFLTVFLALVVLLLLVIFLPEKHALTYNSMGGHFEDEEATAILNPYSEDQSLNVNSLYQQLYTKSVRSNATLIQPEPVREGYDFVGWYYATIDEEGNLVYGEEFVDNVFKKNPMKADMTVYAKWEKSESPAAGSGGTQIGVFNKDNVLAALDVSWKGMLGIFVVMTIIFVVIVLLNTLTNKKKMTAIKEKMSS</sequence>
<reference evidence="3" key="2">
    <citation type="journal article" date="2021" name="PeerJ">
        <title>Extensive microbial diversity within the chicken gut microbiome revealed by metagenomics and culture.</title>
        <authorList>
            <person name="Gilroy R."/>
            <person name="Ravi A."/>
            <person name="Getino M."/>
            <person name="Pursley I."/>
            <person name="Horton D.L."/>
            <person name="Alikhan N.F."/>
            <person name="Baker D."/>
            <person name="Gharbi K."/>
            <person name="Hall N."/>
            <person name="Watson M."/>
            <person name="Adriaenssens E.M."/>
            <person name="Foster-Nyarko E."/>
            <person name="Jarju S."/>
            <person name="Secka A."/>
            <person name="Antonio M."/>
            <person name="Oren A."/>
            <person name="Chaudhuri R.R."/>
            <person name="La Ragione R."/>
            <person name="Hildebrand F."/>
            <person name="Pallen M.J."/>
        </authorList>
    </citation>
    <scope>NUCLEOTIDE SEQUENCE</scope>
    <source>
        <strain evidence="3">23406</strain>
    </source>
</reference>
<comment type="subcellular location">
    <subcellularLocation>
        <location evidence="1">Cell envelope</location>
    </subcellularLocation>
</comment>
<dbReference type="Gene3D" id="2.60.40.4270">
    <property type="entry name" value="Listeria-Bacteroides repeat domain"/>
    <property type="match status" value="1"/>
</dbReference>
<protein>
    <submittedName>
        <fullName evidence="3">InlB B-repeat-containing protein</fullName>
    </submittedName>
</protein>
<keyword evidence="2" id="KW-1133">Transmembrane helix</keyword>
<dbReference type="InterPro" id="IPR013378">
    <property type="entry name" value="InlB-like_B-rpt"/>
</dbReference>
<dbReference type="InterPro" id="IPR042229">
    <property type="entry name" value="Listeria/Bacterioides_rpt_sf"/>
</dbReference>
<comment type="caution">
    <text evidence="3">The sequence shown here is derived from an EMBL/GenBank/DDBJ whole genome shotgun (WGS) entry which is preliminary data.</text>
</comment>
<dbReference type="NCBIfam" id="TIGR02543">
    <property type="entry name" value="List_Bact_rpt"/>
    <property type="match status" value="1"/>
</dbReference>
<keyword evidence="2" id="KW-0812">Transmembrane</keyword>
<dbReference type="GO" id="GO:0030313">
    <property type="term" value="C:cell envelope"/>
    <property type="evidence" value="ECO:0007669"/>
    <property type="project" value="UniProtKB-SubCell"/>
</dbReference>
<dbReference type="EMBL" id="DVOH01000040">
    <property type="protein sequence ID" value="HIV00577.1"/>
    <property type="molecule type" value="Genomic_DNA"/>
</dbReference>
<name>A0A9D1NDD7_9FIRM</name>
<dbReference type="AlphaFoldDB" id="A0A9D1NDD7"/>
<dbReference type="Pfam" id="PF09479">
    <property type="entry name" value="Flg_new"/>
    <property type="match status" value="1"/>
</dbReference>
<dbReference type="Proteomes" id="UP000886891">
    <property type="component" value="Unassembled WGS sequence"/>
</dbReference>
<proteinExistence type="predicted"/>
<feature type="non-terminal residue" evidence="3">
    <location>
        <position position="202"/>
    </location>
</feature>
<accession>A0A9D1NDD7</accession>
<evidence type="ECO:0000256" key="1">
    <source>
        <dbReference type="ARBA" id="ARBA00004196"/>
    </source>
</evidence>
<gene>
    <name evidence="3" type="ORF">IAB14_05665</name>
</gene>
<evidence type="ECO:0000313" key="4">
    <source>
        <dbReference type="Proteomes" id="UP000886891"/>
    </source>
</evidence>
<reference evidence="3" key="1">
    <citation type="submission" date="2020-10" db="EMBL/GenBank/DDBJ databases">
        <authorList>
            <person name="Gilroy R."/>
        </authorList>
    </citation>
    <scope>NUCLEOTIDE SEQUENCE</scope>
    <source>
        <strain evidence="3">23406</strain>
    </source>
</reference>